<dbReference type="InterPro" id="IPR001106">
    <property type="entry name" value="Aromatic_Lyase"/>
</dbReference>
<sequence>MAITTTNSAISSSSGSTLLYKFLESHQELESYRNGTKPITIDGYNLSIAAVTAAARFSASVNLDHSPRVKSLVAKSRAVISEKVESGASVYGLSTGFGGSADTRTDQPILLGKALLQMQHTGVLPSSTKALDALPLSDPTTSTSMPEAWVRGAMLIRMNSLIRGHSGVRWELIEKIQEIMNANITPYVPLRGSISASGDLSPLSYIAGTVVGNPSIRVFSGPKNGLGARTVRPSNEALASHSISPMSLASKEPLGILNGTAFSASVAALALNEAVHLTLLSQICTAMGTEALLGTRANYHRFIHAVARPHPGQVEFAENVWGLLEGSKFAQLEEEEEVSIKDDKYSLRQDRYPLRTSPQFVGPQIEDILSALTVVTQECNSSKFRRVYSSDSGADVLCQKATDNPLVDGETGDIHHGGNFQAMAVSNAMEKTRLSLHHIGKLLFAQSTELVNPAMNRGLPPSLAASDPSLNYHVKGADIATAAYVAELGYLANPVSTHIQSAEMHNQAVNSLALISARATITSLEVLSILTATYLYILCQALDLRALRTEFDEGFESIVKDEISDHFATPLSLDASTQSTIRAQVLKTMFLSLEKTTTMDAVDQMAAVASSSVPVLIQLLLQAGVNSPEMLVLIAGFQSDVASRATHLLNDLRKVYLSGERGLTPASPYLGRTKVVYEYIRVGLGVRMHGLDNITDFKTDADSKDATIGQSISVIYEAIRDGKMQTPVVQSMFSGVSQL</sequence>
<dbReference type="NCBIfam" id="TIGR01226">
    <property type="entry name" value="phe_am_lyase"/>
    <property type="match status" value="1"/>
</dbReference>
<dbReference type="InterPro" id="IPR024083">
    <property type="entry name" value="Fumarase/histidase_N"/>
</dbReference>
<dbReference type="Gene3D" id="1.20.200.10">
    <property type="entry name" value="Fumarase/aspartase (Central domain)"/>
    <property type="match status" value="1"/>
</dbReference>
<dbReference type="Gene3D" id="1.10.275.10">
    <property type="entry name" value="Fumarase/aspartase (N-terminal domain)"/>
    <property type="match status" value="1"/>
</dbReference>
<dbReference type="InterPro" id="IPR008948">
    <property type="entry name" value="L-Aspartase-like"/>
</dbReference>
<dbReference type="InterPro" id="IPR005922">
    <property type="entry name" value="Phe_NH3-lyase"/>
</dbReference>
<protein>
    <recommendedName>
        <fullName evidence="5">Phenylalanine ammonia-lyase</fullName>
    </recommendedName>
</protein>
<gene>
    <name evidence="3" type="ORF">AAF712_014151</name>
</gene>
<evidence type="ECO:0000256" key="2">
    <source>
        <dbReference type="RuleBase" id="RU003954"/>
    </source>
</evidence>
<accession>A0ABR2ZDY1</accession>
<dbReference type="CDD" id="cd00332">
    <property type="entry name" value="PAL-HAL"/>
    <property type="match status" value="1"/>
</dbReference>
<dbReference type="InterPro" id="IPR023144">
    <property type="entry name" value="Phe_NH3-lyase_shielding_dom_sf"/>
</dbReference>
<dbReference type="Pfam" id="PF00221">
    <property type="entry name" value="Lyase_aromatic"/>
    <property type="match status" value="2"/>
</dbReference>
<dbReference type="Proteomes" id="UP001437256">
    <property type="component" value="Unassembled WGS sequence"/>
</dbReference>
<evidence type="ECO:0008006" key="5">
    <source>
        <dbReference type="Google" id="ProtNLM"/>
    </source>
</evidence>
<proteinExistence type="inferred from homology"/>
<dbReference type="SUPFAM" id="SSF48557">
    <property type="entry name" value="L-aspartase-like"/>
    <property type="match status" value="1"/>
</dbReference>
<evidence type="ECO:0000313" key="3">
    <source>
        <dbReference type="EMBL" id="KAL0059131.1"/>
    </source>
</evidence>
<dbReference type="InterPro" id="IPR022313">
    <property type="entry name" value="Phe/His_NH3-lyase_AS"/>
</dbReference>
<comment type="caution">
    <text evidence="3">The sequence shown here is derived from an EMBL/GenBank/DDBJ whole genome shotgun (WGS) entry which is preliminary data.</text>
</comment>
<dbReference type="Gene3D" id="1.10.274.20">
    <property type="entry name" value="Phenylalanine ammonia-lyase 1, domain 3"/>
    <property type="match status" value="1"/>
</dbReference>
<keyword evidence="2" id="KW-0456">Lyase</keyword>
<keyword evidence="4" id="KW-1185">Reference proteome</keyword>
<dbReference type="PROSITE" id="PS00488">
    <property type="entry name" value="PAL_HISTIDASE"/>
    <property type="match status" value="1"/>
</dbReference>
<name>A0ABR2ZDY1_9AGAR</name>
<reference evidence="3 4" key="1">
    <citation type="submission" date="2024-05" db="EMBL/GenBank/DDBJ databases">
        <title>A draft genome resource for the thread blight pathogen Marasmius tenuissimus strain MS-2.</title>
        <authorList>
            <person name="Yulfo-Soto G.E."/>
            <person name="Baruah I.K."/>
            <person name="Amoako-Attah I."/>
            <person name="Bukari Y."/>
            <person name="Meinhardt L.W."/>
            <person name="Bailey B.A."/>
            <person name="Cohen S.P."/>
        </authorList>
    </citation>
    <scope>NUCLEOTIDE SEQUENCE [LARGE SCALE GENOMIC DNA]</scope>
    <source>
        <strain evidence="3 4">MS-2</strain>
    </source>
</reference>
<dbReference type="EMBL" id="JBBXMP010000247">
    <property type="protein sequence ID" value="KAL0059131.1"/>
    <property type="molecule type" value="Genomic_DNA"/>
</dbReference>
<evidence type="ECO:0000256" key="1">
    <source>
        <dbReference type="ARBA" id="ARBA00007238"/>
    </source>
</evidence>
<comment type="similarity">
    <text evidence="1 2">Belongs to the PAL/histidase family.</text>
</comment>
<dbReference type="PANTHER" id="PTHR10362">
    <property type="entry name" value="HISTIDINE AMMONIA-LYASE"/>
    <property type="match status" value="1"/>
</dbReference>
<evidence type="ECO:0000313" key="4">
    <source>
        <dbReference type="Proteomes" id="UP001437256"/>
    </source>
</evidence>
<organism evidence="3 4">
    <name type="scientific">Marasmius tenuissimus</name>
    <dbReference type="NCBI Taxonomy" id="585030"/>
    <lineage>
        <taxon>Eukaryota</taxon>
        <taxon>Fungi</taxon>
        <taxon>Dikarya</taxon>
        <taxon>Basidiomycota</taxon>
        <taxon>Agaricomycotina</taxon>
        <taxon>Agaricomycetes</taxon>
        <taxon>Agaricomycetidae</taxon>
        <taxon>Agaricales</taxon>
        <taxon>Marasmiineae</taxon>
        <taxon>Marasmiaceae</taxon>
        <taxon>Marasmius</taxon>
    </lineage>
</organism>